<protein>
    <submittedName>
        <fullName evidence="1">Uncharacterized protein</fullName>
    </submittedName>
</protein>
<dbReference type="Gene3D" id="3.40.50.1000">
    <property type="entry name" value="HAD superfamily/HAD-like"/>
    <property type="match status" value="1"/>
</dbReference>
<dbReference type="PROSITE" id="PS01229">
    <property type="entry name" value="COF_2"/>
    <property type="match status" value="1"/>
</dbReference>
<dbReference type="GO" id="GO:0016791">
    <property type="term" value="F:phosphatase activity"/>
    <property type="evidence" value="ECO:0007669"/>
    <property type="project" value="TreeGrafter"/>
</dbReference>
<dbReference type="PANTHER" id="PTHR10000">
    <property type="entry name" value="PHOSPHOSERINE PHOSPHATASE"/>
    <property type="match status" value="1"/>
</dbReference>
<proteinExistence type="predicted"/>
<dbReference type="SUPFAM" id="SSF56784">
    <property type="entry name" value="HAD-like"/>
    <property type="match status" value="1"/>
</dbReference>
<dbReference type="GO" id="GO:0000287">
    <property type="term" value="F:magnesium ion binding"/>
    <property type="evidence" value="ECO:0007669"/>
    <property type="project" value="TreeGrafter"/>
</dbReference>
<dbReference type="AlphaFoldDB" id="A0A645H6L9"/>
<sequence>MIDNQLAASIVKMLEKKDIFLTADINGRRVVSGQNIEKAKATYKNLHFEDSEVVDSLYEYLRDNKCSIDKIGIFASDDDIRRDILLEQQNYLDLNIMQTSPISIEINNRLASKGNALKWLSTKLGFFKENIAAIGDSDNDLIMLCYAGYSFAMTNGTRYARETADEITLSNEENGVAFAIDKILMRNKQL</sequence>
<evidence type="ECO:0000313" key="1">
    <source>
        <dbReference type="EMBL" id="MPN34146.1"/>
    </source>
</evidence>
<dbReference type="Gene3D" id="3.30.1240.10">
    <property type="match status" value="1"/>
</dbReference>
<gene>
    <name evidence="1" type="ORF">SDC9_181639</name>
</gene>
<organism evidence="1">
    <name type="scientific">bioreactor metagenome</name>
    <dbReference type="NCBI Taxonomy" id="1076179"/>
    <lineage>
        <taxon>unclassified sequences</taxon>
        <taxon>metagenomes</taxon>
        <taxon>ecological metagenomes</taxon>
    </lineage>
</organism>
<dbReference type="InterPro" id="IPR023214">
    <property type="entry name" value="HAD_sf"/>
</dbReference>
<dbReference type="GO" id="GO:0005829">
    <property type="term" value="C:cytosol"/>
    <property type="evidence" value="ECO:0007669"/>
    <property type="project" value="TreeGrafter"/>
</dbReference>
<name>A0A645H6L9_9ZZZZ</name>
<comment type="caution">
    <text evidence="1">The sequence shown here is derived from an EMBL/GenBank/DDBJ whole genome shotgun (WGS) entry which is preliminary data.</text>
</comment>
<reference evidence="1" key="1">
    <citation type="submission" date="2019-08" db="EMBL/GenBank/DDBJ databases">
        <authorList>
            <person name="Kucharzyk K."/>
            <person name="Murdoch R.W."/>
            <person name="Higgins S."/>
            <person name="Loffler F."/>
        </authorList>
    </citation>
    <scope>NUCLEOTIDE SEQUENCE</scope>
</reference>
<dbReference type="PANTHER" id="PTHR10000:SF55">
    <property type="entry name" value="5-AMINO-6-(5-PHOSPHO-D-RIBITYLAMINO)URACIL PHOSPHATASE YCSE"/>
    <property type="match status" value="1"/>
</dbReference>
<dbReference type="Pfam" id="PF08282">
    <property type="entry name" value="Hydrolase_3"/>
    <property type="match status" value="1"/>
</dbReference>
<dbReference type="InterPro" id="IPR036412">
    <property type="entry name" value="HAD-like_sf"/>
</dbReference>
<dbReference type="EMBL" id="VSSQ01087030">
    <property type="protein sequence ID" value="MPN34146.1"/>
    <property type="molecule type" value="Genomic_DNA"/>
</dbReference>
<accession>A0A645H6L9</accession>